<dbReference type="EC" id="1.14.99.3" evidence="1"/>
<accession>F2BBS5</accession>
<reference evidence="1 2" key="1">
    <citation type="submission" date="2011-02" db="EMBL/GenBank/DDBJ databases">
        <authorList>
            <person name="Muzny D."/>
            <person name="Qin X."/>
            <person name="Deng J."/>
            <person name="Jiang H."/>
            <person name="Liu Y."/>
            <person name="Qu J."/>
            <person name="Song X.-Z."/>
            <person name="Zhang L."/>
            <person name="Thornton R."/>
            <person name="Coyle M."/>
            <person name="Francisco L."/>
            <person name="Jackson L."/>
            <person name="Javaid M."/>
            <person name="Korchina V."/>
            <person name="Kovar C."/>
            <person name="Mata R."/>
            <person name="Mathew T."/>
            <person name="Ngo R."/>
            <person name="Nguyen L."/>
            <person name="Nguyen N."/>
            <person name="Okwuonu G."/>
            <person name="Ongeri F."/>
            <person name="Pham C."/>
            <person name="Simmons D."/>
            <person name="Wilczek-Boney K."/>
            <person name="Hale W."/>
            <person name="Jakkamsetti A."/>
            <person name="Pham P."/>
            <person name="Ruth R."/>
            <person name="San Lucas F."/>
            <person name="Warren J."/>
            <person name="Zhang J."/>
            <person name="Zhao Z."/>
            <person name="Zhou C."/>
            <person name="Zhu D."/>
            <person name="Lee S."/>
            <person name="Bess C."/>
            <person name="Blankenburg K."/>
            <person name="Forbes L."/>
            <person name="Fu Q."/>
            <person name="Gubbala S."/>
            <person name="Hirani K."/>
            <person name="Jayaseelan J.C."/>
            <person name="Lara F."/>
            <person name="Munidasa M."/>
            <person name="Palculict T."/>
            <person name="Patil S."/>
            <person name="Pu L.-L."/>
            <person name="Saada N."/>
            <person name="Tang L."/>
            <person name="Weissenberger G."/>
            <person name="Zhu Y."/>
            <person name="Hemphill L."/>
            <person name="Shang Y."/>
            <person name="Youmans B."/>
            <person name="Ayvaz T."/>
            <person name="Ross M."/>
            <person name="Santibanez J."/>
            <person name="Aqrawi P."/>
            <person name="Gross S."/>
            <person name="Joshi V."/>
            <person name="Fowler G."/>
            <person name="Nazareth L."/>
            <person name="Reid J."/>
            <person name="Worley K."/>
            <person name="Petrosino J."/>
            <person name="Highlander S."/>
            <person name="Gibbs R."/>
        </authorList>
    </citation>
    <scope>NUCLEOTIDE SEQUENCE [LARGE SCALE GENOMIC DNA]</scope>
    <source>
        <strain evidence="1 2">ATCC BAA-1200</strain>
    </source>
</reference>
<dbReference type="EMBL" id="AFAY01000024">
    <property type="protein sequence ID" value="EGF11091.1"/>
    <property type="molecule type" value="Genomic_DNA"/>
</dbReference>
<sequence length="244" mass="27286">MHYCRFGCNTSFLCFSDGLPPPESLFQHPFKQGNIMSSDTQNELSFAKKLKEQTTTVHDSVDNLVMSVEPFANNENYIKFLKLQSVFHKAVDHIYKDAALNKAIPELEYMARYDAVVKDLADLGEQPYAYDKELPHETGNKAIGWLYCAEGSNLGAAFLFKHAKKLDFDGENGARHLAPHPDGRGKHWRAFVELLNALPLDEAAQAEAIQGAKEAFAFYKVVLRETFGLPANAEAPAGMQAHRH</sequence>
<dbReference type="Pfam" id="PF01126">
    <property type="entry name" value="Heme_oxygenase"/>
    <property type="match status" value="1"/>
</dbReference>
<dbReference type="AlphaFoldDB" id="F2BBS5"/>
<dbReference type="InterPro" id="IPR016053">
    <property type="entry name" value="Haem_Oase-like"/>
</dbReference>
<gene>
    <name evidence="1" type="primary">hemO</name>
    <name evidence="1" type="ORF">HMPREF9123_1180</name>
</gene>
<comment type="caution">
    <text evidence="1">The sequence shown here is derived from an EMBL/GenBank/DDBJ whole genome shotgun (WGS) entry which is preliminary data.</text>
</comment>
<dbReference type="Gene3D" id="1.20.910.10">
    <property type="entry name" value="Heme oxygenase-like"/>
    <property type="match status" value="1"/>
</dbReference>
<dbReference type="GO" id="GO:0006788">
    <property type="term" value="P:heme oxidation"/>
    <property type="evidence" value="ECO:0007669"/>
    <property type="project" value="InterPro"/>
</dbReference>
<evidence type="ECO:0000313" key="1">
    <source>
        <dbReference type="EMBL" id="EGF11091.1"/>
    </source>
</evidence>
<dbReference type="GO" id="GO:0004392">
    <property type="term" value="F:heme oxygenase (decyclizing) activity"/>
    <property type="evidence" value="ECO:0007669"/>
    <property type="project" value="InterPro"/>
</dbReference>
<dbReference type="CDD" id="cd00232">
    <property type="entry name" value="HemeO-like"/>
    <property type="match status" value="1"/>
</dbReference>
<dbReference type="InterPro" id="IPR016084">
    <property type="entry name" value="Haem_Oase-like_multi-hlx"/>
</dbReference>
<proteinExistence type="predicted"/>
<dbReference type="Proteomes" id="UP000004105">
    <property type="component" value="Unassembled WGS sequence"/>
</dbReference>
<evidence type="ECO:0000313" key="2">
    <source>
        <dbReference type="Proteomes" id="UP000004105"/>
    </source>
</evidence>
<dbReference type="SUPFAM" id="SSF48613">
    <property type="entry name" value="Heme oxygenase-like"/>
    <property type="match status" value="1"/>
</dbReference>
<keyword evidence="1" id="KW-0560">Oxidoreductase</keyword>
<protein>
    <submittedName>
        <fullName evidence="1">Heme oxygenase</fullName>
        <ecNumber evidence="1">1.14.99.3</ecNumber>
    </submittedName>
</protein>
<keyword evidence="2" id="KW-1185">Reference proteome</keyword>
<organism evidence="1 2">
    <name type="scientific">Neisseria bacilliformis ATCC BAA-1200</name>
    <dbReference type="NCBI Taxonomy" id="888742"/>
    <lineage>
        <taxon>Bacteria</taxon>
        <taxon>Pseudomonadati</taxon>
        <taxon>Pseudomonadota</taxon>
        <taxon>Betaproteobacteria</taxon>
        <taxon>Neisseriales</taxon>
        <taxon>Neisseriaceae</taxon>
        <taxon>Neisseria</taxon>
    </lineage>
</organism>
<name>F2BBS5_9NEIS</name>
<dbReference type="STRING" id="267212.GCA_001063965_00768"/>
<dbReference type="HOGENOM" id="CLU_085041_1_0_4"/>